<dbReference type="OrthoDB" id="5340910at2759"/>
<protein>
    <submittedName>
        <fullName evidence="6">Putative SH3 domain protein</fullName>
    </submittedName>
</protein>
<reference evidence="6 7" key="1">
    <citation type="submission" date="2017-03" db="EMBL/GenBank/DDBJ databases">
        <title>An alternative strategy for trypanosome survival in the mammalian bloodstream revealed through genome and transcriptome analysis of the ubiquitous bovine parasite Trypanosoma (Megatrypanum) theileri.</title>
        <authorList>
            <person name="Kelly S."/>
            <person name="Ivens A."/>
            <person name="Mott A."/>
            <person name="O'Neill E."/>
            <person name="Emms D."/>
            <person name="Macleod O."/>
            <person name="Voorheis P."/>
            <person name="Matthews J."/>
            <person name="Matthews K."/>
            <person name="Carrington M."/>
        </authorList>
    </citation>
    <scope>NUCLEOTIDE SEQUENCE [LARGE SCALE GENOMIC DNA]</scope>
    <source>
        <strain evidence="6">Edinburgh</strain>
    </source>
</reference>
<dbReference type="EMBL" id="NBCO01000007">
    <property type="protein sequence ID" value="ORC90802.1"/>
    <property type="molecule type" value="Genomic_DNA"/>
</dbReference>
<feature type="region of interest" description="Disordered" evidence="3">
    <location>
        <begin position="58"/>
        <end position="97"/>
    </location>
</feature>
<feature type="region of interest" description="Disordered" evidence="3">
    <location>
        <begin position="111"/>
        <end position="182"/>
    </location>
</feature>
<dbReference type="Gene3D" id="2.30.30.40">
    <property type="entry name" value="SH3 Domains"/>
    <property type="match status" value="1"/>
</dbReference>
<dbReference type="GeneID" id="39983452"/>
<dbReference type="VEuPathDB" id="TriTrypDB:TM35_002261000"/>
<dbReference type="InterPro" id="IPR036028">
    <property type="entry name" value="SH3-like_dom_sf"/>
</dbReference>
<dbReference type="VEuPathDB" id="TriTrypDB:TM35_000072260"/>
<dbReference type="CDD" id="cd00174">
    <property type="entry name" value="SH3"/>
    <property type="match status" value="1"/>
</dbReference>
<name>A0A1X0P1K4_9TRYP</name>
<evidence type="ECO:0000256" key="3">
    <source>
        <dbReference type="SAM" id="MobiDB-lite"/>
    </source>
</evidence>
<dbReference type="SUPFAM" id="SSF50044">
    <property type="entry name" value="SH3-domain"/>
    <property type="match status" value="1"/>
</dbReference>
<keyword evidence="1 2" id="KW-0728">SH3 domain</keyword>
<dbReference type="InterPro" id="IPR001452">
    <property type="entry name" value="SH3_domain"/>
</dbReference>
<evidence type="ECO:0000259" key="4">
    <source>
        <dbReference type="PROSITE" id="PS50002"/>
    </source>
</evidence>
<dbReference type="GO" id="GO:0003779">
    <property type="term" value="F:actin binding"/>
    <property type="evidence" value="ECO:0007669"/>
    <property type="project" value="TreeGrafter"/>
</dbReference>
<evidence type="ECO:0000313" key="5">
    <source>
        <dbReference type="EMBL" id="ORC78778.1"/>
    </source>
</evidence>
<feature type="compositionally biased region" description="Low complexity" evidence="3">
    <location>
        <begin position="140"/>
        <end position="165"/>
    </location>
</feature>
<comment type="caution">
    <text evidence="6">The sequence shown here is derived from an EMBL/GenBank/DDBJ whole genome shotgun (WGS) entry which is preliminary data.</text>
</comment>
<organism evidence="6 7">
    <name type="scientific">Trypanosoma theileri</name>
    <dbReference type="NCBI Taxonomy" id="67003"/>
    <lineage>
        <taxon>Eukaryota</taxon>
        <taxon>Discoba</taxon>
        <taxon>Euglenozoa</taxon>
        <taxon>Kinetoplastea</taxon>
        <taxon>Metakinetoplastina</taxon>
        <taxon>Trypanosomatida</taxon>
        <taxon>Trypanosomatidae</taxon>
        <taxon>Trypanosoma</taxon>
    </lineage>
</organism>
<dbReference type="PROSITE" id="PS50002">
    <property type="entry name" value="SH3"/>
    <property type="match status" value="1"/>
</dbReference>
<feature type="domain" description="SH3" evidence="4">
    <location>
        <begin position="1"/>
        <end position="62"/>
    </location>
</feature>
<feature type="compositionally biased region" description="Polar residues" evidence="3">
    <location>
        <begin position="58"/>
        <end position="68"/>
    </location>
</feature>
<evidence type="ECO:0000313" key="6">
    <source>
        <dbReference type="EMBL" id="ORC90802.1"/>
    </source>
</evidence>
<evidence type="ECO:0000256" key="1">
    <source>
        <dbReference type="ARBA" id="ARBA00022443"/>
    </source>
</evidence>
<feature type="compositionally biased region" description="Polar residues" evidence="3">
    <location>
        <begin position="166"/>
        <end position="179"/>
    </location>
</feature>
<proteinExistence type="predicted"/>
<dbReference type="InterPro" id="IPR039801">
    <property type="entry name" value="EPS8-like"/>
</dbReference>
<feature type="compositionally biased region" description="Polar residues" evidence="3">
    <location>
        <begin position="111"/>
        <end position="139"/>
    </location>
</feature>
<keyword evidence="7" id="KW-1185">Reference proteome</keyword>
<dbReference type="EMBL" id="NBCO01000226">
    <property type="protein sequence ID" value="ORC78778.1"/>
    <property type="molecule type" value="Genomic_DNA"/>
</dbReference>
<dbReference type="GO" id="GO:0035023">
    <property type="term" value="P:regulation of Rho protein signal transduction"/>
    <property type="evidence" value="ECO:0007669"/>
    <property type="project" value="TreeGrafter"/>
</dbReference>
<dbReference type="GO" id="GO:0005886">
    <property type="term" value="C:plasma membrane"/>
    <property type="evidence" value="ECO:0007669"/>
    <property type="project" value="TreeGrafter"/>
</dbReference>
<dbReference type="Pfam" id="PF14604">
    <property type="entry name" value="SH3_9"/>
    <property type="match status" value="1"/>
</dbReference>
<sequence length="269" mass="30323">MRYFRVLYNFNAEDNVELSVKKGEIVIPIDGDVMDGWIKVEVLNDAKRRGFVPLNFLRETTQPSESPQAPQPLSGATPTARQPSAIPKGTPSSFTSAALDYGDTLQHMYTSGTREPSVASRRSQSADQRTQRPSQVLGKTTTSTSMTQQRRQSPPLQQEQQQQQQTVTSLPSDPSSGRSLLNDPNAVIEAFMKNELHFKQLIRQRQDALAQMRSTLEGAMVEMAACKDKNATLARKLRDLDLSIDKERKRWKERIEEEKAFIARSMPQD</sequence>
<evidence type="ECO:0000313" key="7">
    <source>
        <dbReference type="Proteomes" id="UP000192257"/>
    </source>
</evidence>
<evidence type="ECO:0000256" key="2">
    <source>
        <dbReference type="PROSITE-ProRule" id="PRU00192"/>
    </source>
</evidence>
<accession>A0A1X0P1K4</accession>
<dbReference type="GO" id="GO:0007266">
    <property type="term" value="P:Rho protein signal transduction"/>
    <property type="evidence" value="ECO:0007669"/>
    <property type="project" value="TreeGrafter"/>
</dbReference>
<dbReference type="PANTHER" id="PTHR12287:SF23">
    <property type="entry name" value="AROUSER, ISOFORM A-RELATED"/>
    <property type="match status" value="1"/>
</dbReference>
<dbReference type="Proteomes" id="UP000192257">
    <property type="component" value="Unassembled WGS sequence"/>
</dbReference>
<dbReference type="RefSeq" id="XP_028884868.1">
    <property type="nucleotide sequence ID" value="XM_029023672.1"/>
</dbReference>
<gene>
    <name evidence="6" type="ORF">TM35_000072260</name>
    <name evidence="5" type="ORF">TM35_002261000</name>
</gene>
<dbReference type="SMART" id="SM00326">
    <property type="entry name" value="SH3"/>
    <property type="match status" value="1"/>
</dbReference>
<dbReference type="PANTHER" id="PTHR12287">
    <property type="entry name" value="EPIDERMAL GROWTH FACTOR RECEPTOR KINASE SUBSTRATE EPS8-RELATED PROTEIN"/>
    <property type="match status" value="1"/>
</dbReference>
<dbReference type="AlphaFoldDB" id="A0A1X0P1K4"/>